<dbReference type="GO" id="GO:0043328">
    <property type="term" value="P:protein transport to vacuole involved in ubiquitin-dependent protein catabolic process via the multivesicular body sorting pathway"/>
    <property type="evidence" value="ECO:0007669"/>
    <property type="project" value="InterPro"/>
</dbReference>
<accession>A0A7R9YTW7</accession>
<feature type="compositionally biased region" description="Low complexity" evidence="6">
    <location>
        <begin position="570"/>
        <end position="582"/>
    </location>
</feature>
<organism evidence="8">
    <name type="scientific">Chlamydomonas euryale</name>
    <dbReference type="NCBI Taxonomy" id="1486919"/>
    <lineage>
        <taxon>Eukaryota</taxon>
        <taxon>Viridiplantae</taxon>
        <taxon>Chlorophyta</taxon>
        <taxon>core chlorophytes</taxon>
        <taxon>Chlorophyceae</taxon>
        <taxon>CS clade</taxon>
        <taxon>Chlamydomonadales</taxon>
        <taxon>Chlamydomonadaceae</taxon>
        <taxon>Chlamydomonas</taxon>
    </lineage>
</organism>
<dbReference type="InterPro" id="IPR008942">
    <property type="entry name" value="ENTH_VHS"/>
</dbReference>
<keyword evidence="3" id="KW-0813">Transport</keyword>
<evidence type="ECO:0000256" key="2">
    <source>
        <dbReference type="ARBA" id="ARBA00007708"/>
    </source>
</evidence>
<dbReference type="InterPro" id="IPR004152">
    <property type="entry name" value="GAT_dom"/>
</dbReference>
<reference evidence="8" key="1">
    <citation type="submission" date="2021-01" db="EMBL/GenBank/DDBJ databases">
        <authorList>
            <person name="Corre E."/>
            <person name="Pelletier E."/>
            <person name="Niang G."/>
            <person name="Scheremetjew M."/>
            <person name="Finn R."/>
            <person name="Kale V."/>
            <person name="Holt S."/>
            <person name="Cochrane G."/>
            <person name="Meng A."/>
            <person name="Brown T."/>
            <person name="Cohen L."/>
        </authorList>
    </citation>
    <scope>NUCLEOTIDE SEQUENCE</scope>
    <source>
        <strain evidence="8">CCMP219</strain>
    </source>
</reference>
<feature type="compositionally biased region" description="Low complexity" evidence="6">
    <location>
        <begin position="240"/>
        <end position="266"/>
    </location>
</feature>
<keyword evidence="4" id="KW-0653">Protein transport</keyword>
<dbReference type="SUPFAM" id="SSF89009">
    <property type="entry name" value="GAT-like domain"/>
    <property type="match status" value="1"/>
</dbReference>
<dbReference type="SUPFAM" id="SSF48464">
    <property type="entry name" value="ENTH/VHS domain"/>
    <property type="match status" value="1"/>
</dbReference>
<feature type="region of interest" description="Disordered" evidence="6">
    <location>
        <begin position="379"/>
        <end position="399"/>
    </location>
</feature>
<dbReference type="SMART" id="SM00288">
    <property type="entry name" value="VHS"/>
    <property type="match status" value="1"/>
</dbReference>
<dbReference type="Gene3D" id="1.25.40.90">
    <property type="match status" value="1"/>
</dbReference>
<dbReference type="Gene3D" id="1.20.58.160">
    <property type="match status" value="1"/>
</dbReference>
<dbReference type="PANTHER" id="PTHR45898:SF4">
    <property type="entry name" value="TARGET OF MYB PROTEIN 1"/>
    <property type="match status" value="1"/>
</dbReference>
<dbReference type="GO" id="GO:0016020">
    <property type="term" value="C:membrane"/>
    <property type="evidence" value="ECO:0007669"/>
    <property type="project" value="UniProtKB-SubCell"/>
</dbReference>
<evidence type="ECO:0000313" key="8">
    <source>
        <dbReference type="EMBL" id="CAD8286913.1"/>
    </source>
</evidence>
<feature type="compositionally biased region" description="Low complexity" evidence="6">
    <location>
        <begin position="381"/>
        <end position="399"/>
    </location>
</feature>
<comment type="similarity">
    <text evidence="2">Belongs to the TOM1 family.</text>
</comment>
<dbReference type="PROSITE" id="PS50179">
    <property type="entry name" value="VHS"/>
    <property type="match status" value="1"/>
</dbReference>
<dbReference type="InterPro" id="IPR002014">
    <property type="entry name" value="VHS_dom"/>
</dbReference>
<dbReference type="Pfam" id="PF03127">
    <property type="entry name" value="GAT"/>
    <property type="match status" value="1"/>
</dbReference>
<sequence length="588" mass="60081">MFAQLKERLQDKLRHFGDDDLDKKVWDLVQRGTSEQLIAPEWSVNLAIVDMVNQSPNVMSEKLMRALGFVVVKHNAKVQQLALTILETCVKNCHQVIYGVLAKSEMWVEMAKMAADTSIERIDGEVRDKILCMIEDYAKVLPQKEFRDTYEMLLEHGVDFPARSPDEQPPILSPPPAYSTPPMVPLGSVAPLPPVAVGSAGTDPFAGMSEEDRAAVQAAMAEMDAEARAVRESAREARRSGAAVAPGQAGAVTAPGAPGRKAGVGPPGAPAAVPPAQAAAAAALVAPATRGVELPQDADEAVAAVSTARSLLEEMLSTGTDPREAFVADLAEQCVQMKSRLEEMIGQLSDEAQLASALSTHEALQGTLTKYDESLASAEQAVGGAPPAPAPASAGNAVNSDVSSTMLSMAAAAASAVAPGSLHAPPASLGSRAAGPNFTLVDDGDEDGAGDLVLESRRCIGGTGADEAPKPAPVTAPASGTDPAPALAPDPSPATAPVVEPPTVPTAAPAPAAAPLAAPTPATDMDLLGGPLAPEPSMLAPEPEAEPAAEPVPAMAATTDAKSTPEEAVEQPAAEAPPAVAESAKGDA</sequence>
<dbReference type="Pfam" id="PF00790">
    <property type="entry name" value="VHS"/>
    <property type="match status" value="1"/>
</dbReference>
<dbReference type="PANTHER" id="PTHR45898">
    <property type="entry name" value="TOM1-LIKE PROTEIN"/>
    <property type="match status" value="1"/>
</dbReference>
<dbReference type="EMBL" id="HBEC01014979">
    <property type="protein sequence ID" value="CAD8286913.1"/>
    <property type="molecule type" value="Transcribed_RNA"/>
</dbReference>
<proteinExistence type="inferred from homology"/>
<comment type="subcellular location">
    <subcellularLocation>
        <location evidence="1">Membrane</location>
        <topology evidence="1">Peripheral membrane protein</topology>
    </subcellularLocation>
</comment>
<evidence type="ECO:0000256" key="1">
    <source>
        <dbReference type="ARBA" id="ARBA00004170"/>
    </source>
</evidence>
<dbReference type="CDD" id="cd03561">
    <property type="entry name" value="VHS"/>
    <property type="match status" value="1"/>
</dbReference>
<feature type="region of interest" description="Disordered" evidence="6">
    <location>
        <begin position="461"/>
        <end position="588"/>
    </location>
</feature>
<feature type="compositionally biased region" description="Pro residues" evidence="6">
    <location>
        <begin position="486"/>
        <end position="504"/>
    </location>
</feature>
<evidence type="ECO:0000256" key="5">
    <source>
        <dbReference type="ARBA" id="ARBA00023136"/>
    </source>
</evidence>
<evidence type="ECO:0000259" key="7">
    <source>
        <dbReference type="PROSITE" id="PS50179"/>
    </source>
</evidence>
<feature type="region of interest" description="Disordered" evidence="6">
    <location>
        <begin position="238"/>
        <end position="273"/>
    </location>
</feature>
<feature type="compositionally biased region" description="Low complexity" evidence="6">
    <location>
        <begin position="531"/>
        <end position="557"/>
    </location>
</feature>
<dbReference type="GO" id="GO:0005737">
    <property type="term" value="C:cytoplasm"/>
    <property type="evidence" value="ECO:0007669"/>
    <property type="project" value="UniProtKB-ARBA"/>
</dbReference>
<evidence type="ECO:0000256" key="4">
    <source>
        <dbReference type="ARBA" id="ARBA00022927"/>
    </source>
</evidence>
<dbReference type="InterPro" id="IPR038425">
    <property type="entry name" value="GAT_sf"/>
</dbReference>
<feature type="compositionally biased region" description="Low complexity" evidence="6">
    <location>
        <begin position="505"/>
        <end position="523"/>
    </location>
</feature>
<dbReference type="InterPro" id="IPR044836">
    <property type="entry name" value="TOL_plant"/>
</dbReference>
<dbReference type="AlphaFoldDB" id="A0A7R9YTW7"/>
<dbReference type="GO" id="GO:0043130">
    <property type="term" value="F:ubiquitin binding"/>
    <property type="evidence" value="ECO:0007669"/>
    <property type="project" value="InterPro"/>
</dbReference>
<evidence type="ECO:0000256" key="3">
    <source>
        <dbReference type="ARBA" id="ARBA00022448"/>
    </source>
</evidence>
<keyword evidence="5" id="KW-0472">Membrane</keyword>
<name>A0A7R9YTW7_9CHLO</name>
<gene>
    <name evidence="8" type="ORF">CEUR00632_LOCUS6951</name>
</gene>
<feature type="domain" description="VHS" evidence="7">
    <location>
        <begin position="32"/>
        <end position="161"/>
    </location>
</feature>
<dbReference type="GO" id="GO:0035091">
    <property type="term" value="F:phosphatidylinositol binding"/>
    <property type="evidence" value="ECO:0007669"/>
    <property type="project" value="InterPro"/>
</dbReference>
<evidence type="ECO:0000256" key="6">
    <source>
        <dbReference type="SAM" id="MobiDB-lite"/>
    </source>
</evidence>
<protein>
    <recommendedName>
        <fullName evidence="7">VHS domain-containing protein</fullName>
    </recommendedName>
</protein>